<evidence type="ECO:0000313" key="2">
    <source>
        <dbReference type="Proteomes" id="UP000003452"/>
    </source>
</evidence>
<keyword evidence="1" id="KW-0489">Methyltransferase</keyword>
<dbReference type="eggNOG" id="COG2227">
    <property type="taxonomic scope" value="Bacteria"/>
</dbReference>
<dbReference type="InterPro" id="IPR029063">
    <property type="entry name" value="SAM-dependent_MTases_sf"/>
</dbReference>
<dbReference type="SUPFAM" id="SSF53335">
    <property type="entry name" value="S-adenosyl-L-methionine-dependent methyltransferases"/>
    <property type="match status" value="1"/>
</dbReference>
<dbReference type="PANTHER" id="PTHR43861">
    <property type="entry name" value="TRANS-ACONITATE 2-METHYLTRANSFERASE-RELATED"/>
    <property type="match status" value="1"/>
</dbReference>
<evidence type="ECO:0000313" key="1">
    <source>
        <dbReference type="EMBL" id="EDY97471.1"/>
    </source>
</evidence>
<dbReference type="PANTHER" id="PTHR43861:SF6">
    <property type="entry name" value="METHYLTRANSFERASE TYPE 11"/>
    <property type="match status" value="1"/>
</dbReference>
<name>B5CU93_PHOPM</name>
<dbReference type="Proteomes" id="UP000003452">
    <property type="component" value="Unassembled WGS sequence"/>
</dbReference>
<dbReference type="GO" id="GO:0008168">
    <property type="term" value="F:methyltransferase activity"/>
    <property type="evidence" value="ECO:0007669"/>
    <property type="project" value="UniProtKB-KW"/>
</dbReference>
<reference evidence="1 2" key="2">
    <citation type="submission" date="2008-08" db="EMBL/GenBank/DDBJ databases">
        <authorList>
            <person name="Fulton L."/>
            <person name="Clifton S."/>
            <person name="Fulton B."/>
            <person name="Xu J."/>
            <person name="Minx P."/>
            <person name="Pepin K.H."/>
            <person name="Johnson M."/>
            <person name="Thiruvilangam P."/>
            <person name="Bhonagiri V."/>
            <person name="Nash W.E."/>
            <person name="Mardis E.R."/>
            <person name="Wilson R.K."/>
        </authorList>
    </citation>
    <scope>NUCLEOTIDE SEQUENCE [LARGE SCALE GENOMIC DNA]</scope>
    <source>
        <strain evidence="2">DSM 17135 / JCM 12973 / M2</strain>
    </source>
</reference>
<comment type="caution">
    <text evidence="1">The sequence shown here is derived from an EMBL/GenBank/DDBJ whole genome shotgun (WGS) entry which is preliminary data.</text>
</comment>
<protein>
    <submittedName>
        <fullName evidence="1">Methyltransferase domain protein</fullName>
    </submittedName>
</protein>
<dbReference type="EMBL" id="ABQC02000002">
    <property type="protein sequence ID" value="EDY97471.1"/>
    <property type="molecule type" value="Genomic_DNA"/>
</dbReference>
<dbReference type="Gene3D" id="3.40.50.150">
    <property type="entry name" value="Vaccinia Virus protein VP39"/>
    <property type="match status" value="1"/>
</dbReference>
<reference evidence="1 2" key="1">
    <citation type="submission" date="2008-08" db="EMBL/GenBank/DDBJ databases">
        <title>Draft genome sequence of Bacteroides plebeius (DSM 17135).</title>
        <authorList>
            <person name="Sudarsanam P."/>
            <person name="Ley R."/>
            <person name="Guruge J."/>
            <person name="Turnbaugh P.J."/>
            <person name="Mahowald M."/>
            <person name="Liep D."/>
            <person name="Gordon J."/>
        </authorList>
    </citation>
    <scope>NUCLEOTIDE SEQUENCE [LARGE SCALE GENOMIC DNA]</scope>
    <source>
        <strain evidence="2">DSM 17135 / JCM 12973 / M2</strain>
    </source>
</reference>
<dbReference type="HOGENOM" id="CLU_068669_1_0_10"/>
<dbReference type="AlphaFoldDB" id="B5CU93"/>
<organism evidence="1 2">
    <name type="scientific">Phocaeicola plebeius (strain DSM 17135 / JCM 12973 / CCUG 54634 / M2)</name>
    <name type="common">Bacteroides plebeius</name>
    <dbReference type="NCBI Taxonomy" id="484018"/>
    <lineage>
        <taxon>Bacteria</taxon>
        <taxon>Pseudomonadati</taxon>
        <taxon>Bacteroidota</taxon>
        <taxon>Bacteroidia</taxon>
        <taxon>Bacteroidales</taxon>
        <taxon>Bacteroidaceae</taxon>
        <taxon>Phocaeicola</taxon>
    </lineage>
</organism>
<gene>
    <name evidence="1" type="ORF">BACPLE_00261</name>
</gene>
<sequence>MLARKARLVKHNSRLNQGSLLDIGTGTGYFPHFMQERGWHVSAIEKSPQARQFAKEHFELDVAAPEALNEFADKSFDVITLWHVMEHLEHLNETWETLKRILKDQGILIIAVPNPTSFDAEKYKEMWGAYDVPRHLWHFSPSVMQQFGAKHDFILCERHPMPFDAFYVSMLSEKYRKSAFPFLKGLIAGTEAWIVSLAKKDRSSSMIYVFRKK</sequence>
<dbReference type="CDD" id="cd02440">
    <property type="entry name" value="AdoMet_MTases"/>
    <property type="match status" value="1"/>
</dbReference>
<dbReference type="GO" id="GO:0032259">
    <property type="term" value="P:methylation"/>
    <property type="evidence" value="ECO:0007669"/>
    <property type="project" value="UniProtKB-KW"/>
</dbReference>
<dbReference type="Pfam" id="PF13489">
    <property type="entry name" value="Methyltransf_23"/>
    <property type="match status" value="1"/>
</dbReference>
<accession>B5CU93</accession>
<proteinExistence type="predicted"/>
<keyword evidence="1" id="KW-0808">Transferase</keyword>